<evidence type="ECO:0000256" key="2">
    <source>
        <dbReference type="SAM" id="Phobius"/>
    </source>
</evidence>
<evidence type="ECO:0000313" key="5">
    <source>
        <dbReference type="Proteomes" id="UP001195903"/>
    </source>
</evidence>
<comment type="caution">
    <text evidence="4">The sequence shown here is derived from an EMBL/GenBank/DDBJ whole genome shotgun (WGS) entry which is preliminary data.</text>
</comment>
<keyword evidence="1" id="KW-0175">Coiled coil</keyword>
<keyword evidence="2" id="KW-0812">Transmembrane</keyword>
<organism evidence="4 5">
    <name type="scientific">Shewanella jiangmenensis</name>
    <dbReference type="NCBI Taxonomy" id="2837387"/>
    <lineage>
        <taxon>Bacteria</taxon>
        <taxon>Pseudomonadati</taxon>
        <taxon>Pseudomonadota</taxon>
        <taxon>Gammaproteobacteria</taxon>
        <taxon>Alteromonadales</taxon>
        <taxon>Shewanellaceae</taxon>
        <taxon>Shewanella</taxon>
    </lineage>
</organism>
<dbReference type="Gene3D" id="3.30.450.20">
    <property type="entry name" value="PAS domain"/>
    <property type="match status" value="2"/>
</dbReference>
<dbReference type="Pfam" id="PF08448">
    <property type="entry name" value="PAS_4"/>
    <property type="match status" value="1"/>
</dbReference>
<feature type="coiled-coil region" evidence="1">
    <location>
        <begin position="602"/>
        <end position="643"/>
    </location>
</feature>
<keyword evidence="5" id="KW-1185">Reference proteome</keyword>
<dbReference type="Gene3D" id="6.10.340.10">
    <property type="match status" value="1"/>
</dbReference>
<gene>
    <name evidence="4" type="ORF">KJI95_13865</name>
</gene>
<dbReference type="RefSeq" id="WP_214507796.1">
    <property type="nucleotide sequence ID" value="NZ_JAHEPS010000005.1"/>
</dbReference>
<dbReference type="PANTHER" id="PTHR44757">
    <property type="entry name" value="DIGUANYLATE CYCLASE DGCP"/>
    <property type="match status" value="1"/>
</dbReference>
<dbReference type="PANTHER" id="PTHR44757:SF2">
    <property type="entry name" value="BIOFILM ARCHITECTURE MAINTENANCE PROTEIN MBAA"/>
    <property type="match status" value="1"/>
</dbReference>
<proteinExistence type="predicted"/>
<dbReference type="InterPro" id="IPR035965">
    <property type="entry name" value="PAS-like_dom_sf"/>
</dbReference>
<dbReference type="CDD" id="cd00130">
    <property type="entry name" value="PAS"/>
    <property type="match status" value="1"/>
</dbReference>
<dbReference type="Proteomes" id="UP001195903">
    <property type="component" value="Unassembled WGS sequence"/>
</dbReference>
<protein>
    <submittedName>
        <fullName evidence="4">PAS domain-containing protein</fullName>
    </submittedName>
</protein>
<dbReference type="InterPro" id="IPR052155">
    <property type="entry name" value="Biofilm_reg_signaling"/>
</dbReference>
<feature type="transmembrane region" description="Helical" evidence="2">
    <location>
        <begin position="20"/>
        <end position="44"/>
    </location>
</feature>
<keyword evidence="2" id="KW-0472">Membrane</keyword>
<evidence type="ECO:0000313" key="4">
    <source>
        <dbReference type="EMBL" id="MBT1445604.1"/>
    </source>
</evidence>
<dbReference type="NCBIfam" id="TIGR00229">
    <property type="entry name" value="sensory_box"/>
    <property type="match status" value="1"/>
</dbReference>
<dbReference type="PROSITE" id="PS50112">
    <property type="entry name" value="PAS"/>
    <property type="match status" value="1"/>
</dbReference>
<dbReference type="SMART" id="SM00091">
    <property type="entry name" value="PAS"/>
    <property type="match status" value="1"/>
</dbReference>
<evidence type="ECO:0000259" key="3">
    <source>
        <dbReference type="PROSITE" id="PS50112"/>
    </source>
</evidence>
<dbReference type="SUPFAM" id="SSF55785">
    <property type="entry name" value="PYP-like sensor domain (PAS domain)"/>
    <property type="match status" value="1"/>
</dbReference>
<dbReference type="CDD" id="cd12913">
    <property type="entry name" value="PDC1_MCP_like"/>
    <property type="match status" value="1"/>
</dbReference>
<feature type="domain" description="PAS" evidence="3">
    <location>
        <begin position="483"/>
        <end position="553"/>
    </location>
</feature>
<dbReference type="InterPro" id="IPR000014">
    <property type="entry name" value="PAS"/>
</dbReference>
<reference evidence="4 5" key="1">
    <citation type="submission" date="2021-05" db="EMBL/GenBank/DDBJ databases">
        <title>Shewanella sp. JM162201.</title>
        <authorList>
            <person name="Xu S."/>
            <person name="Li A."/>
        </authorList>
    </citation>
    <scope>NUCLEOTIDE SEQUENCE [LARGE SCALE GENOMIC DNA]</scope>
    <source>
        <strain evidence="4 5">JM162201</strain>
    </source>
</reference>
<evidence type="ECO:0000256" key="1">
    <source>
        <dbReference type="SAM" id="Coils"/>
    </source>
</evidence>
<dbReference type="InterPro" id="IPR013656">
    <property type="entry name" value="PAS_4"/>
</dbReference>
<name>A0ABS5V572_9GAMM</name>
<keyword evidence="2" id="KW-1133">Transmembrane helix</keyword>
<dbReference type="Pfam" id="PF22673">
    <property type="entry name" value="MCP-like_PDC_1"/>
    <property type="match status" value="1"/>
</dbReference>
<dbReference type="EMBL" id="JAHEPS010000005">
    <property type="protein sequence ID" value="MBT1445604.1"/>
    <property type="molecule type" value="Genomic_DNA"/>
</dbReference>
<sequence length="857" mass="95795">MAQSAGSISKQSQSKWRRSLPFRVGLLQALVAAVLLLVSLWIIFGVQEQERREQELSLNLSQGQLMLAKLQHMTAQLNTLAIAIADVAANPHHTVDIIEHTLPSLLSLPPQQDLIASGGVWPEPGFPLGRDGKAHSLFWVRDMLGELNINDGYNDERGYLEEDWYKPVRLFPAGRVYWSPSYTDPHTRESMVSAAAPIWKDHQYQGTATLDVSLTSLNKFTVNAGKELHGYAMIFDQFNRILAAPAISLTSDPGADAAVGPVDIDTLVQQHSPFEALSTLLKKADNAFILHARENPVITQEQLLATTGEVYPAHKAMYQALVNNSVRGAPQSAQLLGTVEMTRDPVLGESTLVSVYLMPETFWKVVTVTPKLSLKREALLLAERAGLYLLLAQSLALLLMYLIQKDQFIRPIARMVRALKSNNAAYLELDAAGREDEIGILAKAFVARTQQLEVAKASLDASNLALEQQLAVQAEAQQDLQSHREHLLALLKSSPNLIYIKDTNGRYILVNDKFCETIGLDRHRVLGATDQQLFSSDLALSYSDSDRRVLAQDSPLQVEDTLPTRMGEQRFQFTKFTIRDEDDNLKGLGAIAFDIQNRKRHDEAQQAKLQSLENSLSELTQLKVRQELRLQQLEQQLAEQSARVTLDDAKDRAWQTERRLLRSWQRSWLDSLMHEHDRLLALACQRGEDELESIRAELMQSSHRLRLADNLISKHRSNQVAQPLSLLQELKSMLEPELLRQGITVSIDGDPRCAAAPEVWQLTLLFFQLLRQIASLEAFDTSAAHIDIHVEKTDSACVVRFDRQGVSTTLIDDDIGPLNQWLSEQCGASLTKRPSLGSALILECTLPLASQRLTSTT</sequence>
<accession>A0ABS5V572</accession>